<sequence length="841" mass="95940">MLSDSSHLSRTFAIDFSRSTKDNTSYHSYVRKLIDDNYRDGDIIVMWDHEFKIVDVNDFRQLNDSLSGRGGTSPISVAQACHTVGEKGQEHLILITDGQVDVDSIDQADQYVVSNGVKFQLITAYVIKSSLIDGVNMSVICPFTRNCPHTIYEVTFDADTPKTAELASVAEDDLIIARDIDLINSIEDFMKNYPSLLRALTARTMGTVGDRELRNKVIKMQNRICSNVKGTVPHIGKLLQDSLERNDLETSLNYGSQLVLNHEVPSDFASKIQCLIRMCEGVLRFTFDPDSIQSARAERAKPVTPFEAIDTEDAYTETDSPFVCPISYEDETDPAILIVKPEKPIMFTLGIKTVNQVIDCPLNAFFKKSVNTKTIETIDHPVSLRIIREAQQIGRPLVESPMTRRPILGAIPLGAHHSHVRAANWTLSKLFSGGKQLGNMDFWFAYLYLLIESGQIPYLQEVLPFVREQMIYRLKNSYSSASLTGLTGYVQRRIPLGTAIWFVLASPAFAIQPPIEYDPLRLHLLHPNLLLKLLELVKYPLPEGINRHIKRLRALFAMLSFCKWKPFDFNMLLRGMYQRWTLIDTKDINHSIFDKDFEIPRYVPVDGAPTLTQLQVIRDTLPRRCLGLTFEELYSLGKLVNPNKSAGSIPLPLDWTPEKLPDWRESWNHYDGLAEKFKNVEICPQTMRPYYKVGDKTWYEAHTEIVSIDSEHPVFSSSALYGKFVCKYGKYPTMPELVEFIFNKRVIKGNDQSLMKDIKIYAKLAVDMFQKVIQDVHPDIFRNRFNLSAVIEKRIKMENEPPITTKKEKTIVVLPPKGKRKISKKHTPANLHYERNKSAPK</sequence>
<feature type="compositionally biased region" description="Basic and acidic residues" evidence="1">
    <location>
        <begin position="832"/>
        <end position="841"/>
    </location>
</feature>
<proteinExistence type="predicted"/>
<accession>A0A1J4K9B6</accession>
<organism evidence="2 3">
    <name type="scientific">Tritrichomonas foetus</name>
    <dbReference type="NCBI Taxonomy" id="1144522"/>
    <lineage>
        <taxon>Eukaryota</taxon>
        <taxon>Metamonada</taxon>
        <taxon>Parabasalia</taxon>
        <taxon>Tritrichomonadida</taxon>
        <taxon>Tritrichomonadidae</taxon>
        <taxon>Tritrichomonas</taxon>
    </lineage>
</organism>
<dbReference type="GeneID" id="94837965"/>
<feature type="region of interest" description="Disordered" evidence="1">
    <location>
        <begin position="817"/>
        <end position="841"/>
    </location>
</feature>
<evidence type="ECO:0000313" key="2">
    <source>
        <dbReference type="EMBL" id="OHT08007.1"/>
    </source>
</evidence>
<reference evidence="2" key="1">
    <citation type="submission" date="2016-10" db="EMBL/GenBank/DDBJ databases">
        <authorList>
            <person name="Benchimol M."/>
            <person name="Almeida L.G."/>
            <person name="Vasconcelos A.T."/>
            <person name="Perreira-Neves A."/>
            <person name="Rosa I.A."/>
            <person name="Tasca T."/>
            <person name="Bogo M.R."/>
            <person name="de Souza W."/>
        </authorList>
    </citation>
    <scope>NUCLEOTIDE SEQUENCE [LARGE SCALE GENOMIC DNA]</scope>
    <source>
        <strain evidence="2">K</strain>
    </source>
</reference>
<dbReference type="AlphaFoldDB" id="A0A1J4K9B6"/>
<dbReference type="VEuPathDB" id="TrichDB:TRFO_23625"/>
<comment type="caution">
    <text evidence="2">The sequence shown here is derived from an EMBL/GenBank/DDBJ whole genome shotgun (WGS) entry which is preliminary data.</text>
</comment>
<name>A0A1J4K9B6_9EUKA</name>
<dbReference type="EMBL" id="MLAK01000680">
    <property type="protein sequence ID" value="OHT08007.1"/>
    <property type="molecule type" value="Genomic_DNA"/>
</dbReference>
<evidence type="ECO:0000313" key="3">
    <source>
        <dbReference type="Proteomes" id="UP000179807"/>
    </source>
</evidence>
<gene>
    <name evidence="2" type="ORF">TRFO_23625</name>
</gene>
<feature type="compositionally biased region" description="Basic residues" evidence="1">
    <location>
        <begin position="817"/>
        <end position="827"/>
    </location>
</feature>
<keyword evidence="3" id="KW-1185">Reference proteome</keyword>
<dbReference type="RefSeq" id="XP_068361143.1">
    <property type="nucleotide sequence ID" value="XM_068503261.1"/>
</dbReference>
<evidence type="ECO:0000256" key="1">
    <source>
        <dbReference type="SAM" id="MobiDB-lite"/>
    </source>
</evidence>
<protein>
    <submittedName>
        <fullName evidence="2">Uncharacterized protein</fullName>
    </submittedName>
</protein>
<dbReference type="OrthoDB" id="8120898at2759"/>
<dbReference type="Proteomes" id="UP000179807">
    <property type="component" value="Unassembled WGS sequence"/>
</dbReference>